<sequence>MARSVNKFGVILLFLIASTVFSADKAQANFLKCMWECQEPAVTCWHHCTAESHLSPEEIHTLSEEAKHYAEPQSVHP</sequence>
<protein>
    <submittedName>
        <fullName evidence="2">Uncharacterized protein</fullName>
    </submittedName>
</protein>
<dbReference type="EMBL" id="JAJJMB010008429">
    <property type="protein sequence ID" value="KAI3923661.1"/>
    <property type="molecule type" value="Genomic_DNA"/>
</dbReference>
<organism evidence="2 3">
    <name type="scientific">Papaver atlanticum</name>
    <dbReference type="NCBI Taxonomy" id="357466"/>
    <lineage>
        <taxon>Eukaryota</taxon>
        <taxon>Viridiplantae</taxon>
        <taxon>Streptophyta</taxon>
        <taxon>Embryophyta</taxon>
        <taxon>Tracheophyta</taxon>
        <taxon>Spermatophyta</taxon>
        <taxon>Magnoliopsida</taxon>
        <taxon>Ranunculales</taxon>
        <taxon>Papaveraceae</taxon>
        <taxon>Papaveroideae</taxon>
        <taxon>Papaver</taxon>
    </lineage>
</organism>
<gene>
    <name evidence="2" type="ORF">MKW98_011291</name>
</gene>
<keyword evidence="3" id="KW-1185">Reference proteome</keyword>
<proteinExistence type="predicted"/>
<name>A0AAD4SW32_9MAGN</name>
<reference evidence="2" key="1">
    <citation type="submission" date="2022-04" db="EMBL/GenBank/DDBJ databases">
        <title>A functionally conserved STORR gene fusion in Papaver species that diverged 16.8 million years ago.</title>
        <authorList>
            <person name="Catania T."/>
        </authorList>
    </citation>
    <scope>NUCLEOTIDE SEQUENCE</scope>
    <source>
        <strain evidence="2">S-188037</strain>
    </source>
</reference>
<feature type="chain" id="PRO_5042021662" evidence="1">
    <location>
        <begin position="23"/>
        <end position="77"/>
    </location>
</feature>
<dbReference type="AlphaFoldDB" id="A0AAD4SW32"/>
<evidence type="ECO:0000256" key="1">
    <source>
        <dbReference type="SAM" id="SignalP"/>
    </source>
</evidence>
<accession>A0AAD4SW32</accession>
<keyword evidence="1" id="KW-0732">Signal</keyword>
<feature type="signal peptide" evidence="1">
    <location>
        <begin position="1"/>
        <end position="22"/>
    </location>
</feature>
<dbReference type="Proteomes" id="UP001202328">
    <property type="component" value="Unassembled WGS sequence"/>
</dbReference>
<evidence type="ECO:0000313" key="2">
    <source>
        <dbReference type="EMBL" id="KAI3923661.1"/>
    </source>
</evidence>
<evidence type="ECO:0000313" key="3">
    <source>
        <dbReference type="Proteomes" id="UP001202328"/>
    </source>
</evidence>
<comment type="caution">
    <text evidence="2">The sequence shown here is derived from an EMBL/GenBank/DDBJ whole genome shotgun (WGS) entry which is preliminary data.</text>
</comment>